<sequence length="90" mass="10509">MTSKIEWYNEMRTSVSRVMDVLDISRVDQIDSSLARIDPQKFSSVIKRYMSIKNVPFQLCTATKTFLENRRSVGLMKKCRNSTNPHLNDH</sequence>
<evidence type="ECO:0000313" key="1">
    <source>
        <dbReference type="EMBL" id="KKQ55305.1"/>
    </source>
</evidence>
<protein>
    <submittedName>
        <fullName evidence="1">Uncharacterized protein</fullName>
    </submittedName>
</protein>
<reference evidence="1 2" key="1">
    <citation type="journal article" date="2015" name="Nature">
        <title>rRNA introns, odd ribosomes, and small enigmatic genomes across a large radiation of phyla.</title>
        <authorList>
            <person name="Brown C.T."/>
            <person name="Hug L.A."/>
            <person name="Thomas B.C."/>
            <person name="Sharon I."/>
            <person name="Castelle C.J."/>
            <person name="Singh A."/>
            <person name="Wilkins M.J."/>
            <person name="Williams K.H."/>
            <person name="Banfield J.F."/>
        </authorList>
    </citation>
    <scope>NUCLEOTIDE SEQUENCE [LARGE SCALE GENOMIC DNA]</scope>
</reference>
<dbReference type="AlphaFoldDB" id="A0A0G0IWA2"/>
<comment type="caution">
    <text evidence="1">The sequence shown here is derived from an EMBL/GenBank/DDBJ whole genome shotgun (WGS) entry which is preliminary data.</text>
</comment>
<organism evidence="1 2">
    <name type="scientific">Candidatus Woesebacteria bacterium GW2011_GWC1_38_13</name>
    <dbReference type="NCBI Taxonomy" id="1618583"/>
    <lineage>
        <taxon>Bacteria</taxon>
        <taxon>Candidatus Woeseibacteriota</taxon>
    </lineage>
</organism>
<gene>
    <name evidence="1" type="ORF">US75_C0026G0021</name>
</gene>
<evidence type="ECO:0000313" key="2">
    <source>
        <dbReference type="Proteomes" id="UP000034096"/>
    </source>
</evidence>
<dbReference type="EMBL" id="LBUE01000026">
    <property type="protein sequence ID" value="KKQ55305.1"/>
    <property type="molecule type" value="Genomic_DNA"/>
</dbReference>
<name>A0A0G0IWA2_9BACT</name>
<dbReference type="Proteomes" id="UP000034096">
    <property type="component" value="Unassembled WGS sequence"/>
</dbReference>
<proteinExistence type="predicted"/>
<accession>A0A0G0IWA2</accession>